<name>A0A2T0LUL9_9PSEU</name>
<evidence type="ECO:0000313" key="6">
    <source>
        <dbReference type="EMBL" id="PRX47516.1"/>
    </source>
</evidence>
<proteinExistence type="predicted"/>
<dbReference type="RefSeq" id="WP_106179022.1">
    <property type="nucleotide sequence ID" value="NZ_PVNH01000005.1"/>
</dbReference>
<comment type="caution">
    <text evidence="6">The sequence shown here is derived from an EMBL/GenBank/DDBJ whole genome shotgun (WGS) entry which is preliminary data.</text>
</comment>
<evidence type="ECO:0000259" key="5">
    <source>
        <dbReference type="Pfam" id="PF13377"/>
    </source>
</evidence>
<dbReference type="InterPro" id="IPR046335">
    <property type="entry name" value="LacI/GalR-like_sensor"/>
</dbReference>
<dbReference type="CDD" id="cd06267">
    <property type="entry name" value="PBP1_LacI_sugar_binding-like"/>
    <property type="match status" value="1"/>
</dbReference>
<dbReference type="OrthoDB" id="3595338at2"/>
<evidence type="ECO:0000313" key="7">
    <source>
        <dbReference type="Proteomes" id="UP000238362"/>
    </source>
</evidence>
<evidence type="ECO:0000256" key="2">
    <source>
        <dbReference type="ARBA" id="ARBA00023015"/>
    </source>
</evidence>
<evidence type="ECO:0000256" key="1">
    <source>
        <dbReference type="ARBA" id="ARBA00022491"/>
    </source>
</evidence>
<feature type="domain" description="Transcriptional regulator LacI/GalR-like sensor" evidence="5">
    <location>
        <begin position="123"/>
        <end position="284"/>
    </location>
</feature>
<dbReference type="InterPro" id="IPR028082">
    <property type="entry name" value="Peripla_BP_I"/>
</dbReference>
<dbReference type="GO" id="GO:0003700">
    <property type="term" value="F:DNA-binding transcription factor activity"/>
    <property type="evidence" value="ECO:0007669"/>
    <property type="project" value="TreeGrafter"/>
</dbReference>
<reference evidence="6 7" key="1">
    <citation type="submission" date="2018-03" db="EMBL/GenBank/DDBJ databases">
        <title>Genomic Encyclopedia of Type Strains, Phase III (KMG-III): the genomes of soil and plant-associated and newly described type strains.</title>
        <authorList>
            <person name="Whitman W."/>
        </authorList>
    </citation>
    <scope>NUCLEOTIDE SEQUENCE [LARGE SCALE GENOMIC DNA]</scope>
    <source>
        <strain evidence="6 7">CGMCC 4.7125</strain>
    </source>
</reference>
<keyword evidence="3" id="KW-0238">DNA-binding</keyword>
<dbReference type="PANTHER" id="PTHR30146:SF148">
    <property type="entry name" value="HTH-TYPE TRANSCRIPTIONAL REPRESSOR PURR-RELATED"/>
    <property type="match status" value="1"/>
</dbReference>
<keyword evidence="1" id="KW-0678">Repressor</keyword>
<gene>
    <name evidence="6" type="ORF">B0I33_10594</name>
</gene>
<keyword evidence="7" id="KW-1185">Reference proteome</keyword>
<dbReference type="EMBL" id="PVNH01000005">
    <property type="protein sequence ID" value="PRX47516.1"/>
    <property type="molecule type" value="Genomic_DNA"/>
</dbReference>
<organism evidence="6 7">
    <name type="scientific">Prauserella shujinwangii</name>
    <dbReference type="NCBI Taxonomy" id="1453103"/>
    <lineage>
        <taxon>Bacteria</taxon>
        <taxon>Bacillati</taxon>
        <taxon>Actinomycetota</taxon>
        <taxon>Actinomycetes</taxon>
        <taxon>Pseudonocardiales</taxon>
        <taxon>Pseudonocardiaceae</taxon>
        <taxon>Prauserella</taxon>
    </lineage>
</organism>
<protein>
    <submittedName>
        <fullName evidence="6">LacI family transcriptional regulator</fullName>
    </submittedName>
</protein>
<dbReference type="Proteomes" id="UP000238362">
    <property type="component" value="Unassembled WGS sequence"/>
</dbReference>
<evidence type="ECO:0000256" key="3">
    <source>
        <dbReference type="ARBA" id="ARBA00023125"/>
    </source>
</evidence>
<dbReference type="GO" id="GO:0000976">
    <property type="term" value="F:transcription cis-regulatory region binding"/>
    <property type="evidence" value="ECO:0007669"/>
    <property type="project" value="TreeGrafter"/>
</dbReference>
<dbReference type="PANTHER" id="PTHR30146">
    <property type="entry name" value="LACI-RELATED TRANSCRIPTIONAL REPRESSOR"/>
    <property type="match status" value="1"/>
</dbReference>
<dbReference type="SUPFAM" id="SSF53822">
    <property type="entry name" value="Periplasmic binding protein-like I"/>
    <property type="match status" value="1"/>
</dbReference>
<keyword evidence="4" id="KW-0804">Transcription</keyword>
<accession>A0A2T0LUL9</accession>
<evidence type="ECO:0000256" key="4">
    <source>
        <dbReference type="ARBA" id="ARBA00023163"/>
    </source>
</evidence>
<dbReference type="AlphaFoldDB" id="A0A2T0LUL9"/>
<sequence>MTTLPDALPRWAKPAAHRLGVVLAAGPGSAELAAAIEAAAGEADCAVAGADVSEDVRAELSSVRALRAQGVDGVLLSPSPGADTVVTELVRLGVPTVLVDRLAVRTDVDQVGAENVQATSALAEHLAALGHRRIGLVGGAPGLAASEERALGYRLGLGRAGLTFDQALVACGRSTPDGAAVAARGLLDGSDPPSALVVGGESMLAGVLREAHRRGLRVGTDLALACYGDAPWVRDADPPVTAAAQPVREIGHTAVRLLLARLAEPDRPQETVRLPPALLHRASCGCRGA</sequence>
<keyword evidence="2" id="KW-0805">Transcription regulation</keyword>
<dbReference type="Gene3D" id="3.40.50.2300">
    <property type="match status" value="2"/>
</dbReference>
<dbReference type="Pfam" id="PF13377">
    <property type="entry name" value="Peripla_BP_3"/>
    <property type="match status" value="1"/>
</dbReference>